<dbReference type="Proteomes" id="UP000232323">
    <property type="component" value="Unassembled WGS sequence"/>
</dbReference>
<proteinExistence type="predicted"/>
<dbReference type="Gene3D" id="3.80.10.10">
    <property type="entry name" value="Ribonuclease Inhibitor"/>
    <property type="match status" value="2"/>
</dbReference>
<evidence type="ECO:0008006" key="5">
    <source>
        <dbReference type="Google" id="ProtNLM"/>
    </source>
</evidence>
<comment type="caution">
    <text evidence="3">The sequence shown here is derived from an EMBL/GenBank/DDBJ whole genome shotgun (WGS) entry which is preliminary data.</text>
</comment>
<evidence type="ECO:0000256" key="1">
    <source>
        <dbReference type="ARBA" id="ARBA00004430"/>
    </source>
</evidence>
<protein>
    <recommendedName>
        <fullName evidence="5">F-box domain-containing protein</fullName>
    </recommendedName>
</protein>
<feature type="region of interest" description="Disordered" evidence="2">
    <location>
        <begin position="391"/>
        <end position="417"/>
    </location>
</feature>
<dbReference type="SUPFAM" id="SSF81383">
    <property type="entry name" value="F-box domain"/>
    <property type="match status" value="1"/>
</dbReference>
<dbReference type="InterPro" id="IPR036047">
    <property type="entry name" value="F-box-like_dom_sf"/>
</dbReference>
<dbReference type="InterPro" id="IPR032675">
    <property type="entry name" value="LRR_dom_sf"/>
</dbReference>
<comment type="subcellular location">
    <subcellularLocation>
        <location evidence="1">Cytoplasm</location>
        <location evidence="1">Cytoskeleton</location>
        <location evidence="1">Cilium axoneme</location>
    </subcellularLocation>
</comment>
<dbReference type="SUPFAM" id="SSF52047">
    <property type="entry name" value="RNI-like"/>
    <property type="match status" value="2"/>
</dbReference>
<evidence type="ECO:0000313" key="3">
    <source>
        <dbReference type="EMBL" id="GAX85180.1"/>
    </source>
</evidence>
<sequence length="708" mass="77971">MKSPEIHIVTNIKRSKRSLISGHGNCQKSHGLLRDIPAKVLQDIGSYLSSTDLAMARMTCKHWAKHVAEASEHCTTLALPYDLSVPKNDKTFLDIAQRTSNLSRIAPLAQRCQVLINGRSMPAGLPVTFERLKLAFRKLQHLYITSVDPPAEESKYSYPSDITRKSYLKSLPLMYGLSSLTLKNCSFPSNWPLGIESVTKLVFDSSEVQISSTSLASLVDYFPEGGDVMISSWKHLPKLNHLQLHFPQSSMKGVVLVSSMAKNLLELNIMSQLRELQVTGWEVDELPLNAWVHSLKNLRALKFSASSSAYLRSTQLHLCSGLTSLDVGFPLKSVENMDAVSYLSSHFSGCLQGLRLRDLNVSSLCGSTASGAWSVSAALSNVFNKLLGNRRSSTRGSADDSKSGLQDGTCAQHTHPTDRIVLPSPQLSFSESLTELDLTFDVPAGGTNSSSGHCNALGCLARLQNLKKLNLTKSYGGCIQMSASVKMITNTWAHSLESLRLKGFDSKDIPPKTLSKLSLLTRLTDLHIRAPKTSEKLLVVDSWPSSLRTLFLKHATVDCRMLGPAKLPIIESLALRKCHLWNTSCFEEIKGLVSLRTLQLENVADMNDALLSQLSALVGLTSLSVTAIGNMAVTNQSISGLTTLVKLRKLKLLTGDCYDTVLNVEYLKSFQKLMVLSVSNSMYLKLMRWNVIDILKILRYCDLQTVAK</sequence>
<accession>A0A250XQV1</accession>
<dbReference type="GO" id="GO:0005930">
    <property type="term" value="C:axoneme"/>
    <property type="evidence" value="ECO:0007669"/>
    <property type="project" value="UniProtKB-SubCell"/>
</dbReference>
<evidence type="ECO:0000256" key="2">
    <source>
        <dbReference type="SAM" id="MobiDB-lite"/>
    </source>
</evidence>
<organism evidence="3 4">
    <name type="scientific">Chlamydomonas eustigma</name>
    <dbReference type="NCBI Taxonomy" id="1157962"/>
    <lineage>
        <taxon>Eukaryota</taxon>
        <taxon>Viridiplantae</taxon>
        <taxon>Chlorophyta</taxon>
        <taxon>core chlorophytes</taxon>
        <taxon>Chlorophyceae</taxon>
        <taxon>CS clade</taxon>
        <taxon>Chlamydomonadales</taxon>
        <taxon>Chlamydomonadaceae</taxon>
        <taxon>Chlamydomonas</taxon>
    </lineage>
</organism>
<dbReference type="EMBL" id="BEGY01000154">
    <property type="protein sequence ID" value="GAX85180.1"/>
    <property type="molecule type" value="Genomic_DNA"/>
</dbReference>
<dbReference type="AlphaFoldDB" id="A0A250XQV1"/>
<evidence type="ECO:0000313" key="4">
    <source>
        <dbReference type="Proteomes" id="UP000232323"/>
    </source>
</evidence>
<name>A0A250XQV1_9CHLO</name>
<gene>
    <name evidence="3" type="ORF">CEUSTIGMA_g12598.t1</name>
</gene>
<keyword evidence="4" id="KW-1185">Reference proteome</keyword>
<reference evidence="3 4" key="1">
    <citation type="submission" date="2017-08" db="EMBL/GenBank/DDBJ databases">
        <title>Acidophilic green algal genome provides insights into adaptation to an acidic environment.</title>
        <authorList>
            <person name="Hirooka S."/>
            <person name="Hirose Y."/>
            <person name="Kanesaki Y."/>
            <person name="Higuchi S."/>
            <person name="Fujiwara T."/>
            <person name="Onuma R."/>
            <person name="Era A."/>
            <person name="Ohbayashi R."/>
            <person name="Uzuka A."/>
            <person name="Nozaki H."/>
            <person name="Yoshikawa H."/>
            <person name="Miyagishima S.Y."/>
        </authorList>
    </citation>
    <scope>NUCLEOTIDE SEQUENCE [LARGE SCALE GENOMIC DNA]</scope>
    <source>
        <strain evidence="3 4">NIES-2499</strain>
    </source>
</reference>
<dbReference type="CDD" id="cd09917">
    <property type="entry name" value="F-box_SF"/>
    <property type="match status" value="1"/>
</dbReference>
<feature type="compositionally biased region" description="Polar residues" evidence="2">
    <location>
        <begin position="403"/>
        <end position="414"/>
    </location>
</feature>